<dbReference type="AlphaFoldDB" id="A0A0M3JEI2"/>
<dbReference type="WBParaSite" id="ASIM_0000602801-mRNA-1">
    <property type="protein sequence ID" value="ASIM_0000602801-mRNA-1"/>
    <property type="gene ID" value="ASIM_0000602801"/>
</dbReference>
<protein>
    <submittedName>
        <fullName evidence="1">Ovule protein</fullName>
    </submittedName>
</protein>
<sequence>LKEWPTTRQKHVRSSRKPRRRRKEVVVSWVVYSEVAKRMKQPTSLYRFVGLFSFRSSLTFAHFIASSLLNRASFLSFSNLASRCEIVNVSLPDEMTSPSVIYFFLRVLL</sequence>
<evidence type="ECO:0000313" key="1">
    <source>
        <dbReference type="WBParaSite" id="ASIM_0000602801-mRNA-1"/>
    </source>
</evidence>
<accession>A0A0M3JEI2</accession>
<organism evidence="1">
    <name type="scientific">Anisakis simplex</name>
    <name type="common">Herring worm</name>
    <dbReference type="NCBI Taxonomy" id="6269"/>
    <lineage>
        <taxon>Eukaryota</taxon>
        <taxon>Metazoa</taxon>
        <taxon>Ecdysozoa</taxon>
        <taxon>Nematoda</taxon>
        <taxon>Chromadorea</taxon>
        <taxon>Rhabditida</taxon>
        <taxon>Spirurina</taxon>
        <taxon>Ascaridomorpha</taxon>
        <taxon>Ascaridoidea</taxon>
        <taxon>Anisakidae</taxon>
        <taxon>Anisakis</taxon>
        <taxon>Anisakis simplex complex</taxon>
    </lineage>
</organism>
<name>A0A0M3JEI2_ANISI</name>
<proteinExistence type="predicted"/>
<reference evidence="1" key="1">
    <citation type="submission" date="2017-02" db="UniProtKB">
        <authorList>
            <consortium name="WormBaseParasite"/>
        </authorList>
    </citation>
    <scope>IDENTIFICATION</scope>
</reference>